<sequence length="252" mass="27356">MNSSLGAFQDAFVDALYQHPAGELAVLAAQPGFSVYRNTVLKGCVDALCDNFPAVERLVGREWLAAVAALYARETPPNDARLILYGEGFADFLDAFEPARQLPYLADVARLDRLWLEAFAAEQEPALALAELAGMTATDLARCRLRPRSNVRWRWFGGQPIYSLWRYNREALPLPEDIPWHGEGALLVGSAAGVAWQPLDLGACAFLDACAAGHDLDRASALALQAQPDLDFTALLGRLLAAAAFAPLILPH</sequence>
<evidence type="ECO:0000313" key="2">
    <source>
        <dbReference type="EMBL" id="SFD31705.1"/>
    </source>
</evidence>
<gene>
    <name evidence="2" type="ORF">SAMN05216577_12290</name>
</gene>
<dbReference type="GO" id="GO:0003677">
    <property type="term" value="F:DNA binding"/>
    <property type="evidence" value="ECO:0007669"/>
    <property type="project" value="UniProtKB-KW"/>
</dbReference>
<dbReference type="Pfam" id="PF09836">
    <property type="entry name" value="DUF2063"/>
    <property type="match status" value="1"/>
</dbReference>
<dbReference type="Proteomes" id="UP000183385">
    <property type="component" value="Unassembled WGS sequence"/>
</dbReference>
<dbReference type="RefSeq" id="WP_074982507.1">
    <property type="nucleotide sequence ID" value="NZ_CP101752.1"/>
</dbReference>
<dbReference type="Gene3D" id="1.10.150.690">
    <property type="entry name" value="DUF2063"/>
    <property type="match status" value="1"/>
</dbReference>
<evidence type="ECO:0000259" key="1">
    <source>
        <dbReference type="Pfam" id="PF09836"/>
    </source>
</evidence>
<protein>
    <submittedName>
        <fullName evidence="2">DNA-binding domain-containing protein</fullName>
    </submittedName>
</protein>
<name>A0AAQ1KGY4_9PSED</name>
<proteinExistence type="predicted"/>
<reference evidence="2 3" key="1">
    <citation type="submission" date="2016-10" db="EMBL/GenBank/DDBJ databases">
        <authorList>
            <person name="Varghese N."/>
            <person name="Submissions S."/>
        </authorList>
    </citation>
    <scope>NUCLEOTIDE SEQUENCE [LARGE SCALE GENOMIC DNA]</scope>
    <source>
        <strain evidence="2 3">LMG 18378</strain>
    </source>
</reference>
<comment type="caution">
    <text evidence="2">The sequence shown here is derived from an EMBL/GenBank/DDBJ whole genome shotgun (WGS) entry which is preliminary data.</text>
</comment>
<keyword evidence="2" id="KW-0238">DNA-binding</keyword>
<organism evidence="2 3">
    <name type="scientific">Pseudomonas citronellolis</name>
    <dbReference type="NCBI Taxonomy" id="53408"/>
    <lineage>
        <taxon>Bacteria</taxon>
        <taxon>Pseudomonadati</taxon>
        <taxon>Pseudomonadota</taxon>
        <taxon>Gammaproteobacteria</taxon>
        <taxon>Pseudomonadales</taxon>
        <taxon>Pseudomonadaceae</taxon>
        <taxon>Pseudomonas</taxon>
    </lineage>
</organism>
<dbReference type="InterPro" id="IPR044922">
    <property type="entry name" value="DUF2063_N_sf"/>
</dbReference>
<keyword evidence="3" id="KW-1185">Reference proteome</keyword>
<accession>A0AAQ1KGY4</accession>
<feature type="domain" description="Putative DNA-binding" evidence="1">
    <location>
        <begin position="8"/>
        <end position="93"/>
    </location>
</feature>
<dbReference type="AlphaFoldDB" id="A0AAQ1KGY4"/>
<evidence type="ECO:0000313" key="3">
    <source>
        <dbReference type="Proteomes" id="UP000183385"/>
    </source>
</evidence>
<dbReference type="EMBL" id="FOLS01000022">
    <property type="protein sequence ID" value="SFD31705.1"/>
    <property type="molecule type" value="Genomic_DNA"/>
</dbReference>
<dbReference type="InterPro" id="IPR018640">
    <property type="entry name" value="DUF2063"/>
</dbReference>